<feature type="domain" description="Condensation" evidence="1">
    <location>
        <begin position="14"/>
        <end position="335"/>
    </location>
</feature>
<dbReference type="Gene3D" id="3.30.559.30">
    <property type="entry name" value="Nonribosomal peptide synthetase, condensation domain"/>
    <property type="match status" value="1"/>
</dbReference>
<organism evidence="2 3">
    <name type="scientific">Halorientalis brevis</name>
    <dbReference type="NCBI Taxonomy" id="1126241"/>
    <lineage>
        <taxon>Archaea</taxon>
        <taxon>Methanobacteriati</taxon>
        <taxon>Methanobacteriota</taxon>
        <taxon>Stenosarchaea group</taxon>
        <taxon>Halobacteria</taxon>
        <taxon>Halobacteriales</taxon>
        <taxon>Haloarculaceae</taxon>
        <taxon>Halorientalis</taxon>
    </lineage>
</organism>
<dbReference type="InterPro" id="IPR023213">
    <property type="entry name" value="CAT-like_dom_sf"/>
</dbReference>
<dbReference type="EMBL" id="JBHUDJ010000002">
    <property type="protein sequence ID" value="MFD1586073.1"/>
    <property type="molecule type" value="Genomic_DNA"/>
</dbReference>
<dbReference type="AlphaFoldDB" id="A0ABD6C9M5"/>
<name>A0ABD6C9M5_9EURY</name>
<gene>
    <name evidence="2" type="ORF">ACFR9U_03695</name>
</gene>
<proteinExistence type="predicted"/>
<dbReference type="InterPro" id="IPR001242">
    <property type="entry name" value="Condensation_dom"/>
</dbReference>
<dbReference type="Proteomes" id="UP001597119">
    <property type="component" value="Unassembled WGS sequence"/>
</dbReference>
<comment type="caution">
    <text evidence="2">The sequence shown here is derived from an EMBL/GenBank/DDBJ whole genome shotgun (WGS) entry which is preliminary data.</text>
</comment>
<accession>A0ABD6C9M5</accession>
<dbReference type="Pfam" id="PF00668">
    <property type="entry name" value="Condensation"/>
    <property type="match status" value="1"/>
</dbReference>
<reference evidence="2 3" key="1">
    <citation type="journal article" date="2019" name="Int. J. Syst. Evol. Microbiol.">
        <title>The Global Catalogue of Microorganisms (GCM) 10K type strain sequencing project: providing services to taxonomists for standard genome sequencing and annotation.</title>
        <authorList>
            <consortium name="The Broad Institute Genomics Platform"/>
            <consortium name="The Broad Institute Genome Sequencing Center for Infectious Disease"/>
            <person name="Wu L."/>
            <person name="Ma J."/>
        </authorList>
    </citation>
    <scope>NUCLEOTIDE SEQUENCE [LARGE SCALE GENOMIC DNA]</scope>
    <source>
        <strain evidence="2 3">CGMCC 1.12125</strain>
    </source>
</reference>
<dbReference type="Gene3D" id="3.30.559.10">
    <property type="entry name" value="Chloramphenicol acetyltransferase-like domain"/>
    <property type="match status" value="1"/>
</dbReference>
<keyword evidence="3" id="KW-1185">Reference proteome</keyword>
<evidence type="ECO:0000313" key="2">
    <source>
        <dbReference type="EMBL" id="MFD1586073.1"/>
    </source>
</evidence>
<evidence type="ECO:0000259" key="1">
    <source>
        <dbReference type="Pfam" id="PF00668"/>
    </source>
</evidence>
<dbReference type="SUPFAM" id="SSF52777">
    <property type="entry name" value="CoA-dependent acyltransferases"/>
    <property type="match status" value="2"/>
</dbReference>
<evidence type="ECO:0000313" key="3">
    <source>
        <dbReference type="Proteomes" id="UP001597119"/>
    </source>
</evidence>
<sequence length="453" mass="51252">MSTSVPVSMIEEAVYHIEQKHTSWNIQAEVETTATIDIDQLHEAARTACKHHPIVGAKMRSATIADSRYVWELPDESEIEDIEFDIEVFDAGEITVEEAQNRAYFQKFDLTEERPMRALVLRGAGIDGGDRLLVSLHHSAVDGVGTLQFTQAVCQAYRGEPLWQDSVSFAESREWLDDLEPSSILDTFNFLDDGIDVIDKVARQLQNTVDEPARIAEDREPDDPDWGWRFTRRVLDDDVTDAVVNDRPDGVSVNDVFLTGLHLGIERWNEDHGKRARKISTMMPINIRPDDHFYSASGMYTMFESIHTRKKHRADPMEAAREIAEQTSRVKDRDRASAPYKLMRMFPDEVPLGIKQELPELLRGPGHRIWDTAMLTNVGKIPVMPSLSGDDGRERPWFTPPVWKGTPVGVGVATYGGQVTFTFRHRREVLGQDAAERFSDYFLDGIAEAIDAA</sequence>
<protein>
    <submittedName>
        <fullName evidence="2">Condensation domain-containing protein</fullName>
    </submittedName>
</protein>
<dbReference type="RefSeq" id="WP_247376586.1">
    <property type="nucleotide sequence ID" value="NZ_JALLGV010000003.1"/>
</dbReference>